<comment type="caution">
    <text evidence="1">The sequence shown here is derived from an EMBL/GenBank/DDBJ whole genome shotgun (WGS) entry which is preliminary data.</text>
</comment>
<dbReference type="Proteomes" id="UP000054653">
    <property type="component" value="Unassembled WGS sequence"/>
</dbReference>
<reference evidence="1 2" key="1">
    <citation type="submission" date="2015-01" db="EMBL/GenBank/DDBJ databases">
        <title>Evolution of Trichinella species and genotypes.</title>
        <authorList>
            <person name="Korhonen P.K."/>
            <person name="Edoardo P."/>
            <person name="Giuseppe L.R."/>
            <person name="Gasser R.B."/>
        </authorList>
    </citation>
    <scope>NUCLEOTIDE SEQUENCE [LARGE SCALE GENOMIC DNA]</scope>
    <source>
        <strain evidence="1">ISS120</strain>
    </source>
</reference>
<keyword evidence="2" id="KW-1185">Reference proteome</keyword>
<proteinExistence type="predicted"/>
<accession>A0A0V1C2T2</accession>
<sequence>MTLSIVYVWWTLLQMNSRCSFKLNSPFIQHLLGSLG</sequence>
<dbReference type="EMBL" id="JYDI01001036">
    <property type="protein sequence ID" value="KRY43599.1"/>
    <property type="molecule type" value="Genomic_DNA"/>
</dbReference>
<name>A0A0V1C2T2_TRIBR</name>
<protein>
    <submittedName>
        <fullName evidence="1">Uncharacterized protein</fullName>
    </submittedName>
</protein>
<gene>
    <name evidence="1" type="ORF">T03_10932</name>
</gene>
<evidence type="ECO:0000313" key="1">
    <source>
        <dbReference type="EMBL" id="KRY43599.1"/>
    </source>
</evidence>
<organism evidence="1 2">
    <name type="scientific">Trichinella britovi</name>
    <name type="common">Parasitic roundworm</name>
    <dbReference type="NCBI Taxonomy" id="45882"/>
    <lineage>
        <taxon>Eukaryota</taxon>
        <taxon>Metazoa</taxon>
        <taxon>Ecdysozoa</taxon>
        <taxon>Nematoda</taxon>
        <taxon>Enoplea</taxon>
        <taxon>Dorylaimia</taxon>
        <taxon>Trichinellida</taxon>
        <taxon>Trichinellidae</taxon>
        <taxon>Trichinella</taxon>
    </lineage>
</organism>
<dbReference type="AlphaFoldDB" id="A0A0V1C2T2"/>
<evidence type="ECO:0000313" key="2">
    <source>
        <dbReference type="Proteomes" id="UP000054653"/>
    </source>
</evidence>